<proteinExistence type="predicted"/>
<feature type="chain" id="PRO_5042099349" evidence="1">
    <location>
        <begin position="17"/>
        <end position="147"/>
    </location>
</feature>
<keyword evidence="3" id="KW-1185">Reference proteome</keyword>
<gene>
    <name evidence="2" type="ORF">NHF51_15450</name>
</gene>
<dbReference type="AlphaFoldDB" id="A0AAE9ME25"/>
<accession>A0AAE9ME25</accession>
<name>A0AAE9ME25_9GAMM</name>
<dbReference type="Proteomes" id="UP001056890">
    <property type="component" value="Chromosome"/>
</dbReference>
<evidence type="ECO:0000313" key="2">
    <source>
        <dbReference type="EMBL" id="USV56730.1"/>
    </source>
</evidence>
<evidence type="ECO:0000256" key="1">
    <source>
        <dbReference type="SAM" id="SignalP"/>
    </source>
</evidence>
<dbReference type="RefSeq" id="WP_042654087.1">
    <property type="nucleotide sequence ID" value="NZ_CAWMEL010000022.1"/>
</dbReference>
<protein>
    <submittedName>
        <fullName evidence="2">Uncharacterized protein</fullName>
    </submittedName>
</protein>
<dbReference type="EMBL" id="CP099717">
    <property type="protein sequence ID" value="USV56730.1"/>
    <property type="molecule type" value="Genomic_DNA"/>
</dbReference>
<sequence length="147" mass="16462">MRATFILLIFSSSAMALDRPIDNAWLTPPPQSAQPAAQVWQSTIDTNDLLKAPKQLSFGVDIMTDSNGAQQITPYQKLNLTAEKSVSLSFEKHKPRIKFNAGGINTAVKLRGDGVKMQFNPTDKTIPLQVELKITDDESMMRFDYRF</sequence>
<keyword evidence="1" id="KW-0732">Signal</keyword>
<evidence type="ECO:0000313" key="3">
    <source>
        <dbReference type="Proteomes" id="UP001056890"/>
    </source>
</evidence>
<organism evidence="2 3">
    <name type="scientific">Aeromonas encheleia</name>
    <dbReference type="NCBI Taxonomy" id="73010"/>
    <lineage>
        <taxon>Bacteria</taxon>
        <taxon>Pseudomonadati</taxon>
        <taxon>Pseudomonadota</taxon>
        <taxon>Gammaproteobacteria</taxon>
        <taxon>Aeromonadales</taxon>
        <taxon>Aeromonadaceae</taxon>
        <taxon>Aeromonas</taxon>
    </lineage>
</organism>
<feature type="signal peptide" evidence="1">
    <location>
        <begin position="1"/>
        <end position="16"/>
    </location>
</feature>
<reference evidence="2" key="1">
    <citation type="submission" date="2022-06" db="EMBL/GenBank/DDBJ databases">
        <title>Complete Genome of Aeromonas sp. Strain SOD01 Isolated from an Urban Freshwater Stream.</title>
        <authorList>
            <person name="Williams L.E."/>
            <person name="Brysgel T."/>
            <person name="Capestro E.M."/>
            <person name="Foltz G.V."/>
            <person name="Gardner A.E."/>
            <person name="Ingrassia J."/>
            <person name="Peterson E."/>
            <person name="Arruda J."/>
            <person name="Flaherty I."/>
            <person name="Hunt M."/>
            <person name="Pappas G."/>
            <person name="Ramsaran S."/>
            <person name="Rocha M."/>
        </authorList>
    </citation>
    <scope>NUCLEOTIDE SEQUENCE</scope>
    <source>
        <strain evidence="2">SOD01</strain>
    </source>
</reference>